<dbReference type="InterPro" id="IPR002876">
    <property type="entry name" value="Transcrip_reg_TACO1-like"/>
</dbReference>
<keyword evidence="3" id="KW-1185">Reference proteome</keyword>
<dbReference type="SUPFAM" id="SSF75625">
    <property type="entry name" value="YebC-like"/>
    <property type="match status" value="1"/>
</dbReference>
<evidence type="ECO:0000313" key="2">
    <source>
        <dbReference type="EnsemblMetazoa" id="GAUT035154-PA"/>
    </source>
</evidence>
<evidence type="ECO:0000313" key="3">
    <source>
        <dbReference type="Proteomes" id="UP000078200"/>
    </source>
</evidence>
<dbReference type="Pfam" id="PF01709">
    <property type="entry name" value="Transcrip_reg"/>
    <property type="match status" value="1"/>
</dbReference>
<dbReference type="Proteomes" id="UP000078200">
    <property type="component" value="Unassembled WGS sequence"/>
</dbReference>
<organism evidence="2 3">
    <name type="scientific">Glossina austeni</name>
    <name type="common">Savannah tsetse fly</name>
    <dbReference type="NCBI Taxonomy" id="7395"/>
    <lineage>
        <taxon>Eukaryota</taxon>
        <taxon>Metazoa</taxon>
        <taxon>Ecdysozoa</taxon>
        <taxon>Arthropoda</taxon>
        <taxon>Hexapoda</taxon>
        <taxon>Insecta</taxon>
        <taxon>Pterygota</taxon>
        <taxon>Neoptera</taxon>
        <taxon>Endopterygota</taxon>
        <taxon>Diptera</taxon>
        <taxon>Brachycera</taxon>
        <taxon>Muscomorpha</taxon>
        <taxon>Hippoboscoidea</taxon>
        <taxon>Glossinidae</taxon>
        <taxon>Glossina</taxon>
    </lineage>
</organism>
<accession>A0A1A9VEZ0</accession>
<name>A0A1A9VEZ0_GLOAU</name>
<dbReference type="GO" id="GO:0005739">
    <property type="term" value="C:mitochondrion"/>
    <property type="evidence" value="ECO:0007669"/>
    <property type="project" value="TreeGrafter"/>
</dbReference>
<dbReference type="Gene3D" id="3.30.70.980">
    <property type="match status" value="2"/>
</dbReference>
<reference evidence="2" key="1">
    <citation type="submission" date="2020-05" db="UniProtKB">
        <authorList>
            <consortium name="EnsemblMetazoa"/>
        </authorList>
    </citation>
    <scope>IDENTIFICATION</scope>
    <source>
        <strain evidence="2">TTRI</strain>
    </source>
</reference>
<dbReference type="AlphaFoldDB" id="A0A1A9VEZ0"/>
<feature type="domain" description="TACO1/YebC-like second and third" evidence="1">
    <location>
        <begin position="276"/>
        <end position="429"/>
    </location>
</feature>
<dbReference type="EnsemblMetazoa" id="GAUT035154-RA">
    <property type="protein sequence ID" value="GAUT035154-PA"/>
    <property type="gene ID" value="GAUT035154"/>
</dbReference>
<dbReference type="InterPro" id="IPR026564">
    <property type="entry name" value="Transcrip_reg_TACO1-like_dom3"/>
</dbReference>
<dbReference type="VEuPathDB" id="VectorBase:GAUT035154"/>
<dbReference type="InterPro" id="IPR029072">
    <property type="entry name" value="YebC-like"/>
</dbReference>
<dbReference type="STRING" id="7395.A0A1A9VEZ0"/>
<dbReference type="PANTHER" id="PTHR12532">
    <property type="entry name" value="TRANSLATIONAL ACTIVATOR OF CYTOCHROME C OXIDASE 1"/>
    <property type="match status" value="1"/>
</dbReference>
<protein>
    <recommendedName>
        <fullName evidence="1">TACO1/YebC-like second and third domain-containing protein</fullName>
    </recommendedName>
</protein>
<dbReference type="PANTHER" id="PTHR12532:SF0">
    <property type="entry name" value="TRANSLATIONAL ACTIVATOR OF CYTOCHROME C OXIDASE 1"/>
    <property type="match status" value="1"/>
</dbReference>
<proteinExistence type="predicted"/>
<evidence type="ECO:0000259" key="1">
    <source>
        <dbReference type="Pfam" id="PF01709"/>
    </source>
</evidence>
<dbReference type="InterPro" id="IPR048300">
    <property type="entry name" value="TACO1_YebC-like_2nd/3rd_dom"/>
</dbReference>
<sequence length="443" mass="50755">MTPPEGTSSKTKDRAKTNLATKFTVLMQNELAKLKKSVPLYGEETKMAKSKRLKKWQTDTKRGVFVDTLTDDYQEATFGASNEKYLVDPPVPNDYGRNRGKKLRQNRSILIFENNSSNDAPRSTIRKDRNKCLVRPISKTAESRDSPILTSRSRNTVTKIKNENKPSCSIKIKSGAQLLNREKTTFEVPIRNSNFKSLSLSPAVPEATDEVRLAHRLRLAIQEGRSKNIRENEQLRTVVLRAIDQDTPWPTIEAMLQDFGSQQRITTNCFILQICFQRKIDLICSVRTKNIMAFKRKILSILKSHDATFSSVMHNFSHCCVVEALASYRTPIQFSDFERTLAKDAMECHATSVEIVDYETGAVNLKCHPMQLPDVSVALEQRNYKIISTDYGFRPRELVQLDHKERRRYNRLLSSLRKNPEIEVIYDNLNPIDLQSPEPSKDV</sequence>